<dbReference type="EMBL" id="PDWZ02000007">
    <property type="protein sequence ID" value="KAB2104040.1"/>
    <property type="molecule type" value="Genomic_DNA"/>
</dbReference>
<protein>
    <submittedName>
        <fullName evidence="1">Uncharacterized protein</fullName>
    </submittedName>
</protein>
<reference evidence="1 2" key="1">
    <citation type="journal article" date="2019" name="bioRxiv">
        <title>Genomics, evolutionary history and diagnostics of the Alternaria alternata species group including apple and Asian pear pathotypes.</title>
        <authorList>
            <person name="Armitage A.D."/>
            <person name="Cockerton H.M."/>
            <person name="Sreenivasaprasad S."/>
            <person name="Woodhall J.W."/>
            <person name="Lane C.R."/>
            <person name="Harrison R.J."/>
            <person name="Clarkson J.P."/>
        </authorList>
    </citation>
    <scope>NUCLEOTIDE SEQUENCE [LARGE SCALE GENOMIC DNA]</scope>
    <source>
        <strain evidence="1 2">FERA 650</strain>
    </source>
</reference>
<evidence type="ECO:0000313" key="2">
    <source>
        <dbReference type="Proteomes" id="UP000293547"/>
    </source>
</evidence>
<evidence type="ECO:0000313" key="1">
    <source>
        <dbReference type="EMBL" id="KAB2104040.1"/>
    </source>
</evidence>
<organism evidence="1 2">
    <name type="scientific">Alternaria gaisen</name>
    <dbReference type="NCBI Taxonomy" id="167740"/>
    <lineage>
        <taxon>Eukaryota</taxon>
        <taxon>Fungi</taxon>
        <taxon>Dikarya</taxon>
        <taxon>Ascomycota</taxon>
        <taxon>Pezizomycotina</taxon>
        <taxon>Dothideomycetes</taxon>
        <taxon>Pleosporomycetidae</taxon>
        <taxon>Pleosporales</taxon>
        <taxon>Pleosporineae</taxon>
        <taxon>Pleosporaceae</taxon>
        <taxon>Alternaria</taxon>
        <taxon>Alternaria sect. Alternaria</taxon>
    </lineage>
</organism>
<accession>A0ACB6FI30</accession>
<gene>
    <name evidence="1" type="ORF">AG0111_0g7222</name>
</gene>
<comment type="caution">
    <text evidence="1">The sequence shown here is derived from an EMBL/GenBank/DDBJ whole genome shotgun (WGS) entry which is preliminary data.</text>
</comment>
<sequence>MDRIVPYTYDAIHDGQLRLLRFVQDGEFLSAIMKPFPGDGTHPFTALSYTWGLGSNDSWPLHIGNQQLSVLGSLAPLVQALRAKGALLDGTWWWIDSICIDQANLDERRMHVRHIKRIYRDAQKVVVWLGSQSDDSDCAQDFIHFLNGINTAKLTTQALRDILLENQYEMSWVAFTNFFLRKWWTRIWTIQEFVIPTNISFWCGPRQLTRDSIFAALAVADRCNAPHFKDSVAFSHAFHRRRAWLLYESVRGSQKPLLLSLSALAAYLCSNEATDDRDRIYGLSGLAMETHDLKISYTWSVEEVYLRFAQSFIAKHRSLDIVAFAGLFTASPDSSLPSWVPDWRARVRPLVMPLMVSQSSGECVGNLRPPRLLGRGIEGISYRAAGPTFAKYSFEGSALLAHGFIIDAVDGLAGTSDIPLTQSSGKHGLPSGSEILPEDILESIFRCLSLDRGDRYLQQPMPRNFSRDFIQLCRLLLAERSYAVDGKFKDWFNSIKMLQFHGQSLEDIVRRLRNEDPSEDAEFVPGQDEYVQDSFFGRFSDTFGRMALRIMTTHNGRVGIAPEKAEQADLICVLLGCSIPLMIRKGEPGRFTIVGECFLDGCMRGEAWEENNITEEVLCIK</sequence>
<name>A0ACB6FI30_9PLEO</name>
<proteinExistence type="predicted"/>
<dbReference type="Proteomes" id="UP000293547">
    <property type="component" value="Unassembled WGS sequence"/>
</dbReference>
<keyword evidence="2" id="KW-1185">Reference proteome</keyword>